<feature type="compositionally biased region" description="Acidic residues" evidence="1">
    <location>
        <begin position="501"/>
        <end position="530"/>
    </location>
</feature>
<dbReference type="InterPro" id="IPR036047">
    <property type="entry name" value="F-box-like_dom_sf"/>
</dbReference>
<sequence length="530" mass="58514">MTCTVVPTHKRSFGQSGLDADLELGGVAKEQKLVHLEDEARAASLDTLPTEILGHIASYLSTPELLSLRLANRTIEDQLFNDFAAYYFTKKQFMLTPESLQCLVDISLHPKLSTVLEHVIISLDKYRLDLTLNNFNGGDPATLHARAATYGQGAYDQAAFLSSGQDRQLLAQAFRNLPNLRTVGLRDYNSGMRQRDGEGAQWRAYGATTVLQNTGMSLLGFDGVFGPHVASRQYADTGLAMIFAARAFTVVLQALGESAATPKHVEILTRDRAHALPDHAFHLPPYLAPTVAPVLSRLESLLLTVNLRTIFVPATDSPGSVPGYALQNLLSLTPNLAHLRLNFTADQSTAANVYPFLDRLAGSGSQLLPRLSHLDFGMMTAVDRECLFRVVQRWSKTLKGLSFWKVSLSDSAGHQAEPHPQEKPNRWAQLLVRLRKAAPGLARMSVGCLTQQFGGHFLSVTLKVDGKGTPANRVYGPEDMRDLKVFRAMLERELQVSWLEDHEEDGEEHDSDSWESGDEEDDHEDEEEGG</sequence>
<reference evidence="3" key="1">
    <citation type="submission" date="2022-07" db="EMBL/GenBank/DDBJ databases">
        <title>Fungi with potential for degradation of polypropylene.</title>
        <authorList>
            <person name="Gostincar C."/>
        </authorList>
    </citation>
    <scope>NUCLEOTIDE SEQUENCE</scope>
    <source>
        <strain evidence="3">EXF-13287</strain>
    </source>
</reference>
<dbReference type="EMBL" id="JANBVN010000262">
    <property type="protein sequence ID" value="KAJ9130605.1"/>
    <property type="molecule type" value="Genomic_DNA"/>
</dbReference>
<evidence type="ECO:0000313" key="3">
    <source>
        <dbReference type="EMBL" id="KAJ9130605.1"/>
    </source>
</evidence>
<dbReference type="SUPFAM" id="SSF81383">
    <property type="entry name" value="F-box domain"/>
    <property type="match status" value="1"/>
</dbReference>
<keyword evidence="4" id="KW-1185">Reference proteome</keyword>
<proteinExistence type="predicted"/>
<evidence type="ECO:0000313" key="4">
    <source>
        <dbReference type="Proteomes" id="UP001174691"/>
    </source>
</evidence>
<name>A0AA38VGF7_9PEZI</name>
<evidence type="ECO:0000256" key="1">
    <source>
        <dbReference type="SAM" id="MobiDB-lite"/>
    </source>
</evidence>
<accession>A0AA38VGF7</accession>
<organism evidence="3 4">
    <name type="scientific">Coniochaeta hoffmannii</name>
    <dbReference type="NCBI Taxonomy" id="91930"/>
    <lineage>
        <taxon>Eukaryota</taxon>
        <taxon>Fungi</taxon>
        <taxon>Dikarya</taxon>
        <taxon>Ascomycota</taxon>
        <taxon>Pezizomycotina</taxon>
        <taxon>Sordariomycetes</taxon>
        <taxon>Sordariomycetidae</taxon>
        <taxon>Coniochaetales</taxon>
        <taxon>Coniochaetaceae</taxon>
        <taxon>Coniochaeta</taxon>
    </lineage>
</organism>
<evidence type="ECO:0000259" key="2">
    <source>
        <dbReference type="PROSITE" id="PS50181"/>
    </source>
</evidence>
<protein>
    <recommendedName>
        <fullName evidence="2">F-box domain-containing protein</fullName>
    </recommendedName>
</protein>
<gene>
    <name evidence="3" type="ORF">NKR19_g9829</name>
</gene>
<feature type="domain" description="F-box" evidence="2">
    <location>
        <begin position="42"/>
        <end position="91"/>
    </location>
</feature>
<dbReference type="Proteomes" id="UP001174691">
    <property type="component" value="Unassembled WGS sequence"/>
</dbReference>
<feature type="region of interest" description="Disordered" evidence="1">
    <location>
        <begin position="497"/>
        <end position="530"/>
    </location>
</feature>
<dbReference type="PROSITE" id="PS50181">
    <property type="entry name" value="FBOX"/>
    <property type="match status" value="1"/>
</dbReference>
<comment type="caution">
    <text evidence="3">The sequence shown here is derived from an EMBL/GenBank/DDBJ whole genome shotgun (WGS) entry which is preliminary data.</text>
</comment>
<dbReference type="AlphaFoldDB" id="A0AA38VGF7"/>
<dbReference type="InterPro" id="IPR001810">
    <property type="entry name" value="F-box_dom"/>
</dbReference>